<protein>
    <submittedName>
        <fullName evidence="3">Hydrolase</fullName>
    </submittedName>
</protein>
<keyword evidence="4" id="KW-1185">Reference proteome</keyword>
<evidence type="ECO:0000259" key="2">
    <source>
        <dbReference type="PROSITE" id="PS50263"/>
    </source>
</evidence>
<evidence type="ECO:0000256" key="1">
    <source>
        <dbReference type="ARBA" id="ARBA00022801"/>
    </source>
</evidence>
<evidence type="ECO:0000313" key="3">
    <source>
        <dbReference type="EMBL" id="GAA1545031.1"/>
    </source>
</evidence>
<dbReference type="InterPro" id="IPR050345">
    <property type="entry name" value="Aliph_Amidase/BUP"/>
</dbReference>
<evidence type="ECO:0000313" key="4">
    <source>
        <dbReference type="Proteomes" id="UP001500842"/>
    </source>
</evidence>
<proteinExistence type="predicted"/>
<dbReference type="EMBL" id="BAAAOR010000040">
    <property type="protein sequence ID" value="GAA1545031.1"/>
    <property type="molecule type" value="Genomic_DNA"/>
</dbReference>
<organism evidence="3 4">
    <name type="scientific">Nocardioides humi</name>
    <dbReference type="NCBI Taxonomy" id="449461"/>
    <lineage>
        <taxon>Bacteria</taxon>
        <taxon>Bacillati</taxon>
        <taxon>Actinomycetota</taxon>
        <taxon>Actinomycetes</taxon>
        <taxon>Propionibacteriales</taxon>
        <taxon>Nocardioidaceae</taxon>
        <taxon>Nocardioides</taxon>
    </lineage>
</organism>
<reference evidence="3 4" key="1">
    <citation type="journal article" date="2019" name="Int. J. Syst. Evol. Microbiol.">
        <title>The Global Catalogue of Microorganisms (GCM) 10K type strain sequencing project: providing services to taxonomists for standard genome sequencing and annotation.</title>
        <authorList>
            <consortium name="The Broad Institute Genomics Platform"/>
            <consortium name="The Broad Institute Genome Sequencing Center for Infectious Disease"/>
            <person name="Wu L."/>
            <person name="Ma J."/>
        </authorList>
    </citation>
    <scope>NUCLEOTIDE SEQUENCE [LARGE SCALE GENOMIC DNA]</scope>
    <source>
        <strain evidence="3 4">JCM 14942</strain>
    </source>
</reference>
<dbReference type="InterPro" id="IPR003010">
    <property type="entry name" value="C-N_Hydrolase"/>
</dbReference>
<comment type="caution">
    <text evidence="3">The sequence shown here is derived from an EMBL/GenBank/DDBJ whole genome shotgun (WGS) entry which is preliminary data.</text>
</comment>
<dbReference type="PROSITE" id="PS50263">
    <property type="entry name" value="CN_HYDROLASE"/>
    <property type="match status" value="1"/>
</dbReference>
<dbReference type="PANTHER" id="PTHR43674:SF16">
    <property type="entry name" value="CARBON-NITROGEN FAMILY, PUTATIVE (AFU_ORTHOLOGUE AFUA_5G02350)-RELATED"/>
    <property type="match status" value="1"/>
</dbReference>
<dbReference type="GO" id="GO:0016787">
    <property type="term" value="F:hydrolase activity"/>
    <property type="evidence" value="ECO:0007669"/>
    <property type="project" value="UniProtKB-KW"/>
</dbReference>
<accession>A0ABN2BPF1</accession>
<keyword evidence="1 3" id="KW-0378">Hydrolase</keyword>
<dbReference type="InterPro" id="IPR036526">
    <property type="entry name" value="C-N_Hydrolase_sf"/>
</dbReference>
<dbReference type="SUPFAM" id="SSF56317">
    <property type="entry name" value="Carbon-nitrogen hydrolase"/>
    <property type="match status" value="1"/>
</dbReference>
<dbReference type="RefSeq" id="WP_181410830.1">
    <property type="nucleotide sequence ID" value="NZ_BAAAOR010000040.1"/>
</dbReference>
<feature type="domain" description="CN hydrolase" evidence="2">
    <location>
        <begin position="5"/>
        <end position="259"/>
    </location>
</feature>
<dbReference type="PANTHER" id="PTHR43674">
    <property type="entry name" value="NITRILASE C965.09-RELATED"/>
    <property type="match status" value="1"/>
</dbReference>
<sequence>MSREVRVAGIQFTRKFRDVEYNVNRAEEFVRKAAGDGAKIVSLPELYSTGYLPGYIEDIDVDDTSIKSLWDLAEQIPDGPTTQRMIALAKELDIYLISPIWEIDADFHTYYNTAAVIGPHGLMGRYRKRHIPSIPGMEERHYFTPGNIPYPVFDTPYGKIGVVICFDRHFPEVFRILTLKGAEMVFCVNNTPTAFGNRNWIPEIHVNAVANSIYIIQNNVCGKEEHFNWFGGTTIMGPKADLLVQLDAEEGIAAHNIDLDMIRKSREHYGSIRDTRYEDFGMSPDETGHYDPATGWR</sequence>
<dbReference type="Gene3D" id="3.60.110.10">
    <property type="entry name" value="Carbon-nitrogen hydrolase"/>
    <property type="match status" value="1"/>
</dbReference>
<dbReference type="Proteomes" id="UP001500842">
    <property type="component" value="Unassembled WGS sequence"/>
</dbReference>
<name>A0ABN2BPF1_9ACTN</name>
<gene>
    <name evidence="3" type="ORF">GCM10009788_54350</name>
</gene>
<dbReference type="Pfam" id="PF00795">
    <property type="entry name" value="CN_hydrolase"/>
    <property type="match status" value="1"/>
</dbReference>